<protein>
    <submittedName>
        <fullName evidence="3">Uncharacterized protein</fullName>
    </submittedName>
</protein>
<dbReference type="OrthoDB" id="1886721at2759"/>
<dbReference type="AlphaFoldDB" id="A0A8K0HE50"/>
<dbReference type="PANTHER" id="PTHR34379:SF3">
    <property type="entry name" value="PROTEIN, PUTATIVE-RELATED"/>
    <property type="match status" value="1"/>
</dbReference>
<accession>A0A8K0HE50</accession>
<reference evidence="3" key="1">
    <citation type="submission" date="2020-03" db="EMBL/GenBank/DDBJ databases">
        <title>A high-quality chromosome-level genome assembly of a woody plant with both climbing and erect habits, Rhamnella rubrinervis.</title>
        <authorList>
            <person name="Lu Z."/>
            <person name="Yang Y."/>
            <person name="Zhu X."/>
            <person name="Sun Y."/>
        </authorList>
    </citation>
    <scope>NUCLEOTIDE SEQUENCE</scope>
    <source>
        <strain evidence="3">BYM</strain>
        <tissue evidence="3">Leaf</tissue>
    </source>
</reference>
<feature type="region of interest" description="Disordered" evidence="1">
    <location>
        <begin position="166"/>
        <end position="186"/>
    </location>
</feature>
<gene>
    <name evidence="3" type="ORF">FNV43_RR07096</name>
</gene>
<feature type="region of interest" description="Disordered" evidence="1">
    <location>
        <begin position="124"/>
        <end position="154"/>
    </location>
</feature>
<dbReference type="PANTHER" id="PTHR34379">
    <property type="entry name" value="OS07G0553800 PROTEIN"/>
    <property type="match status" value="1"/>
</dbReference>
<organism evidence="3 4">
    <name type="scientific">Rhamnella rubrinervis</name>
    <dbReference type="NCBI Taxonomy" id="2594499"/>
    <lineage>
        <taxon>Eukaryota</taxon>
        <taxon>Viridiplantae</taxon>
        <taxon>Streptophyta</taxon>
        <taxon>Embryophyta</taxon>
        <taxon>Tracheophyta</taxon>
        <taxon>Spermatophyta</taxon>
        <taxon>Magnoliopsida</taxon>
        <taxon>eudicotyledons</taxon>
        <taxon>Gunneridae</taxon>
        <taxon>Pentapetalae</taxon>
        <taxon>rosids</taxon>
        <taxon>fabids</taxon>
        <taxon>Rosales</taxon>
        <taxon>Rhamnaceae</taxon>
        <taxon>rhamnoid group</taxon>
        <taxon>Rhamneae</taxon>
        <taxon>Rhamnella</taxon>
    </lineage>
</organism>
<keyword evidence="4" id="KW-1185">Reference proteome</keyword>
<evidence type="ECO:0000313" key="4">
    <source>
        <dbReference type="Proteomes" id="UP000796880"/>
    </source>
</evidence>
<keyword evidence="2" id="KW-0472">Membrane</keyword>
<proteinExistence type="predicted"/>
<keyword evidence="2" id="KW-1133">Transmembrane helix</keyword>
<feature type="compositionally biased region" description="Basic and acidic residues" evidence="1">
    <location>
        <begin position="127"/>
        <end position="137"/>
    </location>
</feature>
<evidence type="ECO:0000256" key="1">
    <source>
        <dbReference type="SAM" id="MobiDB-lite"/>
    </source>
</evidence>
<evidence type="ECO:0000256" key="2">
    <source>
        <dbReference type="SAM" id="Phobius"/>
    </source>
</evidence>
<sequence length="299" mass="33609">MAEIKHKTTQQSKPRKTSCFLGCVVFPSKLFRKRESPEAVRSGDDGKKTRSWSMLCFKKSATKTVPVDTTTVSGQKLVLDKNNIRSSKLIIKSMTWSKTTDNLRPKRKVSSKPPSEIEVVVAADPDQSTHKEKHLETRYNPAKKHSNSSTDQKRLSFSRKIDSFKTGSGQIRPPEANTRTTPVPSPILLKHGKRVVSRKHSKRETVAHTLKYNPVVGMSIIVVTLLILVLWGRLCAILCTSAWFYFVPRLNYSARDTDDTGLVGTTSNPKAPIDLNSDEYKKKVVLEGFLERNHRSTSS</sequence>
<evidence type="ECO:0000313" key="3">
    <source>
        <dbReference type="EMBL" id="KAF3451007.1"/>
    </source>
</evidence>
<dbReference type="EMBL" id="VOIH02000003">
    <property type="protein sequence ID" value="KAF3451007.1"/>
    <property type="molecule type" value="Genomic_DNA"/>
</dbReference>
<dbReference type="Proteomes" id="UP000796880">
    <property type="component" value="Unassembled WGS sequence"/>
</dbReference>
<name>A0A8K0HE50_9ROSA</name>
<keyword evidence="2" id="KW-0812">Transmembrane</keyword>
<feature type="transmembrane region" description="Helical" evidence="2">
    <location>
        <begin position="220"/>
        <end position="246"/>
    </location>
</feature>
<dbReference type="InterPro" id="IPR040411">
    <property type="entry name" value="At5g23160-like"/>
</dbReference>
<comment type="caution">
    <text evidence="3">The sequence shown here is derived from an EMBL/GenBank/DDBJ whole genome shotgun (WGS) entry which is preliminary data.</text>
</comment>